<dbReference type="InParanoid" id="A0A1E7FE30"/>
<dbReference type="EMBL" id="KV784358">
    <property type="protein sequence ID" value="OEU16438.1"/>
    <property type="molecule type" value="Genomic_DNA"/>
</dbReference>
<dbReference type="SUPFAM" id="SSF56235">
    <property type="entry name" value="N-terminal nucleophile aminohydrolases (Ntn hydrolases)"/>
    <property type="match status" value="1"/>
</dbReference>
<accession>A0A1E7FE30</accession>
<evidence type="ECO:0000313" key="3">
    <source>
        <dbReference type="Proteomes" id="UP000095751"/>
    </source>
</evidence>
<dbReference type="GO" id="GO:0005839">
    <property type="term" value="C:proteasome core complex"/>
    <property type="evidence" value="ECO:0007669"/>
    <property type="project" value="InterPro"/>
</dbReference>
<dbReference type="Pfam" id="PF00227">
    <property type="entry name" value="Proteasome"/>
    <property type="match status" value="2"/>
</dbReference>
<dbReference type="GO" id="GO:0005737">
    <property type="term" value="C:cytoplasm"/>
    <property type="evidence" value="ECO:0007669"/>
    <property type="project" value="TreeGrafter"/>
</dbReference>
<keyword evidence="3" id="KW-1185">Reference proteome</keyword>
<dbReference type="Gene3D" id="3.60.20.10">
    <property type="entry name" value="Glutamine Phosphoribosylpyrophosphate, subunit 1, domain 1"/>
    <property type="match status" value="1"/>
</dbReference>
<dbReference type="GO" id="GO:0051603">
    <property type="term" value="P:proteolysis involved in protein catabolic process"/>
    <property type="evidence" value="ECO:0007669"/>
    <property type="project" value="InterPro"/>
</dbReference>
<sequence>MNGGSLLAMAGNGCVAMAVDKRFGSGPQMVNVVPRQVWAPHPNLMVGFSGLEGDVQSLSEELKMEIEYKRNRELGFSIASSGLQTDDDDDSNNDEMKGRRISPPALACLTSHVLYEKRGYYVEPLVVGLMETTRKPFLCAMDMIGAQSFSKSFICSGAASTSLYGTAEALWKPNMEPKELLECCGKVFQSAIERDCLSGYGILIYLITKDGIAEYDLASRND</sequence>
<dbReference type="Proteomes" id="UP000095751">
    <property type="component" value="Unassembled WGS sequence"/>
</dbReference>
<dbReference type="AlphaFoldDB" id="A0A1E7FE30"/>
<gene>
    <name evidence="2" type="ORF">FRACYDRAFT_239031</name>
</gene>
<evidence type="ECO:0008006" key="4">
    <source>
        <dbReference type="Google" id="ProtNLM"/>
    </source>
</evidence>
<dbReference type="InterPro" id="IPR001353">
    <property type="entry name" value="Proteasome_sua/b"/>
</dbReference>
<dbReference type="OrthoDB" id="204949at2759"/>
<evidence type="ECO:0000256" key="1">
    <source>
        <dbReference type="SAM" id="MobiDB-lite"/>
    </source>
</evidence>
<dbReference type="PANTHER" id="PTHR32194:SF10">
    <property type="entry name" value="PROTEASOME SUBUNIT BETA TYPE-3"/>
    <property type="match status" value="1"/>
</dbReference>
<feature type="region of interest" description="Disordered" evidence="1">
    <location>
        <begin position="79"/>
        <end position="99"/>
    </location>
</feature>
<evidence type="ECO:0000313" key="2">
    <source>
        <dbReference type="EMBL" id="OEU16438.1"/>
    </source>
</evidence>
<reference evidence="2 3" key="1">
    <citation type="submission" date="2016-09" db="EMBL/GenBank/DDBJ databases">
        <title>Extensive genetic diversity and differential bi-allelic expression allows diatom success in the polar Southern Ocean.</title>
        <authorList>
            <consortium name="DOE Joint Genome Institute"/>
            <person name="Mock T."/>
            <person name="Otillar R.P."/>
            <person name="Strauss J."/>
            <person name="Dupont C."/>
            <person name="Frickenhaus S."/>
            <person name="Maumus F."/>
            <person name="Mcmullan M."/>
            <person name="Sanges R."/>
            <person name="Schmutz J."/>
            <person name="Toseland A."/>
            <person name="Valas R."/>
            <person name="Veluchamy A."/>
            <person name="Ward B.J."/>
            <person name="Allen A."/>
            <person name="Barry K."/>
            <person name="Falciatore A."/>
            <person name="Ferrante M."/>
            <person name="Fortunato A.E."/>
            <person name="Gloeckner G."/>
            <person name="Gruber A."/>
            <person name="Hipkin R."/>
            <person name="Janech M."/>
            <person name="Kroth P."/>
            <person name="Leese F."/>
            <person name="Lindquist E."/>
            <person name="Lyon B.R."/>
            <person name="Martin J."/>
            <person name="Mayer C."/>
            <person name="Parker M."/>
            <person name="Quesneville H."/>
            <person name="Raymond J."/>
            <person name="Uhlig C."/>
            <person name="Valentin K.U."/>
            <person name="Worden A.Z."/>
            <person name="Armbrust E.V."/>
            <person name="Bowler C."/>
            <person name="Green B."/>
            <person name="Moulton V."/>
            <person name="Van Oosterhout C."/>
            <person name="Grigoriev I."/>
        </authorList>
    </citation>
    <scope>NUCLEOTIDE SEQUENCE [LARGE SCALE GENOMIC DNA]</scope>
    <source>
        <strain evidence="2 3">CCMP1102</strain>
    </source>
</reference>
<protein>
    <recommendedName>
        <fullName evidence="4">N-terminal nucleophile aminohydrolase</fullName>
    </recommendedName>
</protein>
<dbReference type="PANTHER" id="PTHR32194">
    <property type="entry name" value="METALLOPROTEASE TLDD"/>
    <property type="match status" value="1"/>
</dbReference>
<proteinExistence type="predicted"/>
<organism evidence="2 3">
    <name type="scientific">Fragilariopsis cylindrus CCMP1102</name>
    <dbReference type="NCBI Taxonomy" id="635003"/>
    <lineage>
        <taxon>Eukaryota</taxon>
        <taxon>Sar</taxon>
        <taxon>Stramenopiles</taxon>
        <taxon>Ochrophyta</taxon>
        <taxon>Bacillariophyta</taxon>
        <taxon>Bacillariophyceae</taxon>
        <taxon>Bacillariophycidae</taxon>
        <taxon>Bacillariales</taxon>
        <taxon>Bacillariaceae</taxon>
        <taxon>Fragilariopsis</taxon>
    </lineage>
</organism>
<dbReference type="KEGG" id="fcy:FRACYDRAFT_239031"/>
<dbReference type="InterPro" id="IPR023333">
    <property type="entry name" value="Proteasome_suB-type"/>
</dbReference>
<dbReference type="InterPro" id="IPR029055">
    <property type="entry name" value="Ntn_hydrolases_N"/>
</dbReference>
<name>A0A1E7FE30_9STRA</name>